<feature type="transmembrane region" description="Helical" evidence="1">
    <location>
        <begin position="271"/>
        <end position="294"/>
    </location>
</feature>
<sequence length="407" mass="45068">MSRAAARRVSLVCNTCPPNWVPTRTSRQLLYSNGSRRKIRDPAATRWSSTTAQTPEKLRTAAVKRTVVPPPPPPGIAELAAAAEASQKRLLSMDGIPPLQQTTDALRFCRDAAITLHANLKRAEAQSRASASRLALLGAERTGSKLPIDAKLQEAANKVSHAAYAIITNPNIEMRTDFLDLYVQIQHHLGRPESLPSVLQLYATKPKPTMKDGKIHYVRPYPNLPYKAVEVEVADLALRTAIEAKHLDSALGIIEASYSTKAFKRQKLFKYATPPAIAVATLPFSIFGVSTAYALYCQNTMDVATATALCCTGISGYFLAVGSLGLIAKFSYKDHMRRVTWAPGTPLRHRWMREEERAAFDAVACAWGYKEEFRHGEETGADWEGLKEYLGYRSMILDRVEFMKGMN</sequence>
<dbReference type="OrthoDB" id="5360701at2759"/>
<proteinExistence type="predicted"/>
<accession>A0A2A9PE55</accession>
<feature type="transmembrane region" description="Helical" evidence="1">
    <location>
        <begin position="306"/>
        <end position="328"/>
    </location>
</feature>
<keyword evidence="1" id="KW-0472">Membrane</keyword>
<keyword evidence="1" id="KW-1133">Transmembrane helix</keyword>
<evidence type="ECO:0000256" key="1">
    <source>
        <dbReference type="SAM" id="Phobius"/>
    </source>
</evidence>
<name>A0A2A9PE55_OPHUN</name>
<reference evidence="2 3" key="1">
    <citation type="journal article" date="2015" name="BMC Genomics">
        <title>Gene expression during zombie ant biting behavior reflects the complexity underlying fungal parasitic behavioral manipulation.</title>
        <authorList>
            <person name="de Bekker C."/>
            <person name="Ohm R.A."/>
            <person name="Loreto R.G."/>
            <person name="Sebastian A."/>
            <person name="Albert I."/>
            <person name="Merrow M."/>
            <person name="Brachmann A."/>
            <person name="Hughes D.P."/>
        </authorList>
    </citation>
    <scope>NUCLEOTIDE SEQUENCE [LARGE SCALE GENOMIC DNA]</scope>
    <source>
        <strain evidence="2 3">SC16a</strain>
    </source>
</reference>
<dbReference type="Proteomes" id="UP000037136">
    <property type="component" value="Unassembled WGS sequence"/>
</dbReference>
<comment type="caution">
    <text evidence="2">The sequence shown here is derived from an EMBL/GenBank/DDBJ whole genome shotgun (WGS) entry which is preliminary data.</text>
</comment>
<dbReference type="EMBL" id="LAZP02000211">
    <property type="protein sequence ID" value="PFH59291.1"/>
    <property type="molecule type" value="Genomic_DNA"/>
</dbReference>
<reference evidence="2 3" key="2">
    <citation type="journal article" date="2017" name="Sci. Rep.">
        <title>Ant-infecting Ophiocordyceps genomes reveal a high diversity of potential behavioral manipulation genes and a possible major role for enterotoxins.</title>
        <authorList>
            <person name="de Bekker C."/>
            <person name="Ohm R.A."/>
            <person name="Evans H.C."/>
            <person name="Brachmann A."/>
            <person name="Hughes D.P."/>
        </authorList>
    </citation>
    <scope>NUCLEOTIDE SEQUENCE [LARGE SCALE GENOMIC DNA]</scope>
    <source>
        <strain evidence="2 3">SC16a</strain>
    </source>
</reference>
<organism evidence="2 3">
    <name type="scientific">Ophiocordyceps unilateralis</name>
    <name type="common">Zombie-ant fungus</name>
    <name type="synonym">Torrubia unilateralis</name>
    <dbReference type="NCBI Taxonomy" id="268505"/>
    <lineage>
        <taxon>Eukaryota</taxon>
        <taxon>Fungi</taxon>
        <taxon>Dikarya</taxon>
        <taxon>Ascomycota</taxon>
        <taxon>Pezizomycotina</taxon>
        <taxon>Sordariomycetes</taxon>
        <taxon>Hypocreomycetidae</taxon>
        <taxon>Hypocreales</taxon>
        <taxon>Ophiocordycipitaceae</taxon>
        <taxon>Ophiocordyceps</taxon>
    </lineage>
</organism>
<gene>
    <name evidence="2" type="ORF">XA68_12583</name>
</gene>
<evidence type="ECO:0000313" key="2">
    <source>
        <dbReference type="EMBL" id="PFH59291.1"/>
    </source>
</evidence>
<keyword evidence="1" id="KW-0812">Transmembrane</keyword>
<protein>
    <submittedName>
        <fullName evidence="2">Uncharacterized protein</fullName>
    </submittedName>
</protein>
<dbReference type="AlphaFoldDB" id="A0A2A9PE55"/>
<keyword evidence="3" id="KW-1185">Reference proteome</keyword>
<evidence type="ECO:0000313" key="3">
    <source>
        <dbReference type="Proteomes" id="UP000037136"/>
    </source>
</evidence>